<dbReference type="SMART" id="SM00382">
    <property type="entry name" value="AAA"/>
    <property type="match status" value="1"/>
</dbReference>
<protein>
    <recommendedName>
        <fullName evidence="5">AAA+ ATPase domain-containing protein</fullName>
    </recommendedName>
</protein>
<sequence length="669" mass="74070">MMQALRTGNPIVDVLICMLIPVLFSFLMGHSSSDPLSSKFIDSARYAYDFVTGTKTYIRRIEYEDRGQRYVSDDRTALDTSSRNNILQKAIKIYMQEKCSLEIDDAEVYLIPQKEIKLEKDQYGDLCVFSGSYKQLLAYAVNRLPKKDHWVVVDGTAPTLYFRQAMDVSEEGEGQGRICIRNFIFELRARGPKAQAKVDNFIDTAFDFYKQKKGEEIDKSRYLYQPVLTSSKTSEEAGSDDDTDMARKYKRYILSDSKSFDTLFFPEKKQLLKLVDDFRHGRGKFAIPGFPNKLGILLDGPPGTGKTSLIKALAIYLQRHIVSVSLEKVKTNQELMDMMFDLSYSVKGEDEPFKMKFEEVIFVMEDVDCASRVVYARKGASAAAAAQAGSMLTAPSTVDPADSTAAPAPAASPQLDQVSTNAAPLYRAQSEPVRASDPSDPALLKRNAPFSIPKMLRQVSKVAELTQDHADPSEGGGASNSAPEESADAAAEEEDEEEEDLEAEEEAERGEVSAGKQQADGSGKKKSLLSLLDTQLDKLNLSGLLNVLDGVVDTPGRVLVMTTNHPEKLDPALIRPGRINKRIHLGFVDTETLLLMAKHYICRDVELPPHAASEAEKLCSSGRGITPAWVEQCSAESEDFDGFLRQLWVLKNAAVPGPKPAPPSGNRRW</sequence>
<feature type="transmembrane region" description="Helical" evidence="4">
    <location>
        <begin position="12"/>
        <end position="29"/>
    </location>
</feature>
<feature type="region of interest" description="Disordered" evidence="3">
    <location>
        <begin position="468"/>
        <end position="525"/>
    </location>
</feature>
<keyword evidence="4" id="KW-0812">Transmembrane</keyword>
<organism evidence="6 7">
    <name type="scientific">Symbiodinium natans</name>
    <dbReference type="NCBI Taxonomy" id="878477"/>
    <lineage>
        <taxon>Eukaryota</taxon>
        <taxon>Sar</taxon>
        <taxon>Alveolata</taxon>
        <taxon>Dinophyceae</taxon>
        <taxon>Suessiales</taxon>
        <taxon>Symbiodiniaceae</taxon>
        <taxon>Symbiodinium</taxon>
    </lineage>
</organism>
<dbReference type="Gene3D" id="3.40.50.300">
    <property type="entry name" value="P-loop containing nucleotide triphosphate hydrolases"/>
    <property type="match status" value="2"/>
</dbReference>
<dbReference type="InterPro" id="IPR003960">
    <property type="entry name" value="ATPase_AAA_CS"/>
</dbReference>
<evidence type="ECO:0000259" key="5">
    <source>
        <dbReference type="SMART" id="SM00382"/>
    </source>
</evidence>
<feature type="compositionally biased region" description="Low complexity" evidence="3">
    <location>
        <begin position="399"/>
        <end position="413"/>
    </location>
</feature>
<evidence type="ECO:0000256" key="4">
    <source>
        <dbReference type="SAM" id="Phobius"/>
    </source>
</evidence>
<keyword evidence="2" id="KW-0067">ATP-binding</keyword>
<dbReference type="AlphaFoldDB" id="A0A812Q749"/>
<dbReference type="SUPFAM" id="SSF52540">
    <property type="entry name" value="P-loop containing nucleoside triphosphate hydrolases"/>
    <property type="match status" value="1"/>
</dbReference>
<comment type="caution">
    <text evidence="6">The sequence shown here is derived from an EMBL/GenBank/DDBJ whole genome shotgun (WGS) entry which is preliminary data.</text>
</comment>
<dbReference type="EMBL" id="CAJNDS010002224">
    <property type="protein sequence ID" value="CAE7381163.1"/>
    <property type="molecule type" value="Genomic_DNA"/>
</dbReference>
<evidence type="ECO:0000313" key="7">
    <source>
        <dbReference type="Proteomes" id="UP000604046"/>
    </source>
</evidence>
<dbReference type="Pfam" id="PF00004">
    <property type="entry name" value="AAA"/>
    <property type="match status" value="2"/>
</dbReference>
<dbReference type="OrthoDB" id="10251412at2759"/>
<evidence type="ECO:0000313" key="6">
    <source>
        <dbReference type="EMBL" id="CAE7381163.1"/>
    </source>
</evidence>
<dbReference type="Proteomes" id="UP000604046">
    <property type="component" value="Unassembled WGS sequence"/>
</dbReference>
<feature type="compositionally biased region" description="Acidic residues" evidence="3">
    <location>
        <begin position="485"/>
        <end position="508"/>
    </location>
</feature>
<comment type="similarity">
    <text evidence="1">Belongs to the AAA ATPase family. BCS1 subfamily.</text>
</comment>
<dbReference type="InterPro" id="IPR027417">
    <property type="entry name" value="P-loop_NTPase"/>
</dbReference>
<keyword evidence="7" id="KW-1185">Reference proteome</keyword>
<proteinExistence type="inferred from homology"/>
<keyword evidence="4" id="KW-0472">Membrane</keyword>
<feature type="region of interest" description="Disordered" evidence="3">
    <location>
        <begin position="394"/>
        <end position="449"/>
    </location>
</feature>
<dbReference type="InterPro" id="IPR003593">
    <property type="entry name" value="AAA+_ATPase"/>
</dbReference>
<dbReference type="GO" id="GO:0016887">
    <property type="term" value="F:ATP hydrolysis activity"/>
    <property type="evidence" value="ECO:0007669"/>
    <property type="project" value="InterPro"/>
</dbReference>
<dbReference type="InterPro" id="IPR050747">
    <property type="entry name" value="Mitochondrial_chaperone_BCS1"/>
</dbReference>
<feature type="domain" description="AAA+ ATPase" evidence="5">
    <location>
        <begin position="292"/>
        <end position="589"/>
    </location>
</feature>
<evidence type="ECO:0000256" key="2">
    <source>
        <dbReference type="RuleBase" id="RU003651"/>
    </source>
</evidence>
<name>A0A812Q749_9DINO</name>
<evidence type="ECO:0000256" key="1">
    <source>
        <dbReference type="ARBA" id="ARBA00007448"/>
    </source>
</evidence>
<dbReference type="GO" id="GO:0005524">
    <property type="term" value="F:ATP binding"/>
    <property type="evidence" value="ECO:0007669"/>
    <property type="project" value="UniProtKB-KW"/>
</dbReference>
<gene>
    <name evidence="6" type="ORF">SNAT2548_LOCUS20806</name>
</gene>
<keyword evidence="4" id="KW-1133">Transmembrane helix</keyword>
<keyword evidence="2" id="KW-0547">Nucleotide-binding</keyword>
<dbReference type="PANTHER" id="PTHR23070">
    <property type="entry name" value="BCS1 AAA-TYPE ATPASE"/>
    <property type="match status" value="1"/>
</dbReference>
<dbReference type="InterPro" id="IPR003959">
    <property type="entry name" value="ATPase_AAA_core"/>
</dbReference>
<reference evidence="6" key="1">
    <citation type="submission" date="2021-02" db="EMBL/GenBank/DDBJ databases">
        <authorList>
            <person name="Dougan E. K."/>
            <person name="Rhodes N."/>
            <person name="Thang M."/>
            <person name="Chan C."/>
        </authorList>
    </citation>
    <scope>NUCLEOTIDE SEQUENCE</scope>
</reference>
<accession>A0A812Q749</accession>
<dbReference type="PROSITE" id="PS00674">
    <property type="entry name" value="AAA"/>
    <property type="match status" value="1"/>
</dbReference>
<evidence type="ECO:0000256" key="3">
    <source>
        <dbReference type="SAM" id="MobiDB-lite"/>
    </source>
</evidence>